<reference evidence="8 9" key="1">
    <citation type="journal article" date="2013" name="Curr. Biol.">
        <title>Shared signatures of parasitism and phylogenomics unite Cryptomycota and microsporidia.</title>
        <authorList>
            <person name="James T.Y."/>
            <person name="Pelin A."/>
            <person name="Bonen L."/>
            <person name="Ahrendt S."/>
            <person name="Sain D."/>
            <person name="Corradi N."/>
            <person name="Stajich J.E."/>
        </authorList>
    </citation>
    <scope>NUCLEOTIDE SEQUENCE [LARGE SCALE GENOMIC DNA]</scope>
    <source>
        <strain evidence="8 9">CSF55</strain>
    </source>
</reference>
<dbReference type="Gene3D" id="3.20.20.150">
    <property type="entry name" value="Divalent-metal-dependent TIM barrel enzymes"/>
    <property type="match status" value="1"/>
</dbReference>
<dbReference type="Proteomes" id="UP000030755">
    <property type="component" value="Unassembled WGS sequence"/>
</dbReference>
<dbReference type="PANTHER" id="PTHR10738:SF0">
    <property type="entry name" value="PROTEIN ARGININE N-METHYLTRANSFERASE 5"/>
    <property type="match status" value="1"/>
</dbReference>
<dbReference type="HOGENOM" id="CLU_010247_3_0_1"/>
<dbReference type="PROSITE" id="PS51678">
    <property type="entry name" value="SAM_MT_PRMT"/>
    <property type="match status" value="1"/>
</dbReference>
<name>A0A075ASD3_ROZAC</name>
<dbReference type="Gene3D" id="3.40.50.150">
    <property type="entry name" value="Vaccinia Virus protein VP39"/>
    <property type="match status" value="1"/>
</dbReference>
<dbReference type="InterPro" id="IPR035248">
    <property type="entry name" value="PRMT5_C"/>
</dbReference>
<dbReference type="SUPFAM" id="SSF53335">
    <property type="entry name" value="S-adenosyl-L-methionine-dependent methyltransferases"/>
    <property type="match status" value="1"/>
</dbReference>
<dbReference type="GO" id="GO:0006355">
    <property type="term" value="P:regulation of DNA-templated transcription"/>
    <property type="evidence" value="ECO:0007669"/>
    <property type="project" value="TreeGrafter"/>
</dbReference>
<evidence type="ECO:0000256" key="1">
    <source>
        <dbReference type="ARBA" id="ARBA00022603"/>
    </source>
</evidence>
<dbReference type="GO" id="GO:0016274">
    <property type="term" value="F:protein-arginine N-methyltransferase activity"/>
    <property type="evidence" value="ECO:0007669"/>
    <property type="project" value="InterPro"/>
</dbReference>
<dbReference type="InterPro" id="IPR035247">
    <property type="entry name" value="PRMT5_TIM"/>
</dbReference>
<dbReference type="EMBL" id="KE561071">
    <property type="protein sequence ID" value="EPZ33186.1"/>
    <property type="molecule type" value="Genomic_DNA"/>
</dbReference>
<keyword evidence="3 4" id="KW-0949">S-adenosyl-L-methionine</keyword>
<proteinExistence type="predicted"/>
<feature type="domain" description="PRMT5 TIM barrel" evidence="6">
    <location>
        <begin position="78"/>
        <end position="224"/>
    </location>
</feature>
<keyword evidence="2 4" id="KW-0808">Transferase</keyword>
<evidence type="ECO:0000256" key="4">
    <source>
        <dbReference type="PROSITE-ProRule" id="PRU01015"/>
    </source>
</evidence>
<dbReference type="GO" id="GO:0032259">
    <property type="term" value="P:methylation"/>
    <property type="evidence" value="ECO:0007669"/>
    <property type="project" value="UniProtKB-KW"/>
</dbReference>
<dbReference type="AlphaFoldDB" id="A0A075ASD3"/>
<dbReference type="InterPro" id="IPR029063">
    <property type="entry name" value="SAM-dependent_MTases_sf"/>
</dbReference>
<dbReference type="Pfam" id="PF17285">
    <property type="entry name" value="PRMT5_TIM"/>
    <property type="match status" value="1"/>
</dbReference>
<dbReference type="Gene3D" id="2.70.160.11">
    <property type="entry name" value="Hnrnp arginine n-methyltransferase1"/>
    <property type="match status" value="1"/>
</dbReference>
<protein>
    <submittedName>
        <fullName evidence="8">Protein arginine N-methyltransferase domain-containing protein</fullName>
        <ecNumber evidence="8">2.1.1.-</ecNumber>
    </submittedName>
</protein>
<dbReference type="OrthoDB" id="1368803at2759"/>
<dbReference type="GO" id="GO:0005829">
    <property type="term" value="C:cytosol"/>
    <property type="evidence" value="ECO:0007669"/>
    <property type="project" value="TreeGrafter"/>
</dbReference>
<organism evidence="8 9">
    <name type="scientific">Rozella allomycis (strain CSF55)</name>
    <dbReference type="NCBI Taxonomy" id="988480"/>
    <lineage>
        <taxon>Eukaryota</taxon>
        <taxon>Fungi</taxon>
        <taxon>Fungi incertae sedis</taxon>
        <taxon>Cryptomycota</taxon>
        <taxon>Cryptomycota incertae sedis</taxon>
        <taxon>Rozella</taxon>
    </lineage>
</organism>
<evidence type="ECO:0000259" key="6">
    <source>
        <dbReference type="Pfam" id="PF17285"/>
    </source>
</evidence>
<dbReference type="Pfam" id="PF05185">
    <property type="entry name" value="PRMT5"/>
    <property type="match status" value="1"/>
</dbReference>
<dbReference type="CDD" id="cd02440">
    <property type="entry name" value="AdoMet_MTases"/>
    <property type="match status" value="1"/>
</dbReference>
<accession>A0A075ASD3</accession>
<gene>
    <name evidence="8" type="ORF">O9G_001155</name>
</gene>
<keyword evidence="9" id="KW-1185">Reference proteome</keyword>
<dbReference type="EC" id="2.1.1.-" evidence="8"/>
<evidence type="ECO:0000256" key="3">
    <source>
        <dbReference type="ARBA" id="ARBA00022691"/>
    </source>
</evidence>
<evidence type="ECO:0000313" key="8">
    <source>
        <dbReference type="EMBL" id="EPZ33186.1"/>
    </source>
</evidence>
<dbReference type="OMA" id="ENFERCT"/>
<dbReference type="STRING" id="988480.A0A075ASD3"/>
<dbReference type="Pfam" id="PF17286">
    <property type="entry name" value="PRMT5_C"/>
    <property type="match status" value="1"/>
</dbReference>
<sequence length="588" mass="66581">MSLLGISFPDNVGIRYSDELISEVRYMGLDCCLLPFNLEDDINTMRSPSCLSVLDENLDLSSLGLRVGKSTIELLSSENVESLLLGEREFLFQFGYVCHLSIPLLCIPFQESLSDFFASTVKNLLLNSQGRVPTILFIVKTDHWQSWLRFSNKVGNSRNIVVGLELPDIYSDFSKWISQSLHSIFIPESAFILNKKNIPLLSPEHRNCVSKAFELNLKIFIKSETVEDFKVHVESLQLLNRPRDISAIERAANEYCDVLQIPLQPLKDNLDAGTYSVFEADPVKYIQYEKAITKALNDWKLKNANKTARIYVLGAGRGPLVNRAISASKTSNVDVEIVALDKNPNAVVKLLTMKENEWKNENVSVYEGDMRNFSHSKCDFLVSELLGSFGDNELSPECLDGCSQLMSSESVSIPANSVSYISLVSSVTLFKNACALSFGSKGEHPLEIPYVVRYRNAVTLCKPRPVFSFIHPNVNNNDHSRYAKIEMKNEKHYNVVCHGFTGYFSSLLYDTISVSTVPGDETTNMYSWFPMYFPTKEPFMLSPQSTCYVSLWRKCDRTRVWYEWCFETSNFSSSIHNSNGDSYSISIY</sequence>
<evidence type="ECO:0000259" key="7">
    <source>
        <dbReference type="Pfam" id="PF17286"/>
    </source>
</evidence>
<feature type="domain" description="PRMT5 arginine-N-methyltransferase" evidence="5">
    <location>
        <begin position="249"/>
        <end position="413"/>
    </location>
</feature>
<dbReference type="PANTHER" id="PTHR10738">
    <property type="entry name" value="PROTEIN ARGININE N-METHYLTRANSFERASE 5"/>
    <property type="match status" value="1"/>
</dbReference>
<evidence type="ECO:0000313" key="9">
    <source>
        <dbReference type="Proteomes" id="UP000030755"/>
    </source>
</evidence>
<dbReference type="GO" id="GO:0005634">
    <property type="term" value="C:nucleus"/>
    <property type="evidence" value="ECO:0007669"/>
    <property type="project" value="TreeGrafter"/>
</dbReference>
<dbReference type="InterPro" id="IPR035075">
    <property type="entry name" value="PRMT5"/>
</dbReference>
<dbReference type="InterPro" id="IPR025799">
    <property type="entry name" value="Arg_MeTrfase"/>
</dbReference>
<keyword evidence="1 4" id="KW-0489">Methyltransferase</keyword>
<evidence type="ECO:0000259" key="5">
    <source>
        <dbReference type="Pfam" id="PF05185"/>
    </source>
</evidence>
<feature type="domain" description="PRMT5 oligomerisation" evidence="7">
    <location>
        <begin position="417"/>
        <end position="585"/>
    </location>
</feature>
<evidence type="ECO:0000256" key="2">
    <source>
        <dbReference type="ARBA" id="ARBA00022679"/>
    </source>
</evidence>